<organism evidence="4 5">
    <name type="scientific">Mariniblastus fucicola</name>
    <dbReference type="NCBI Taxonomy" id="980251"/>
    <lineage>
        <taxon>Bacteria</taxon>
        <taxon>Pseudomonadati</taxon>
        <taxon>Planctomycetota</taxon>
        <taxon>Planctomycetia</taxon>
        <taxon>Pirellulales</taxon>
        <taxon>Pirellulaceae</taxon>
        <taxon>Mariniblastus</taxon>
    </lineage>
</organism>
<proteinExistence type="predicted"/>
<name>A0A5B9PEZ9_9BACT</name>
<dbReference type="KEGG" id="mff:MFFC18_36520"/>
<evidence type="ECO:0000259" key="3">
    <source>
        <dbReference type="PROSITE" id="PS50893"/>
    </source>
</evidence>
<dbReference type="STRING" id="980251.GCA_001642875_04300"/>
<reference evidence="4 5" key="1">
    <citation type="submission" date="2019-08" db="EMBL/GenBank/DDBJ databases">
        <title>Deep-cultivation of Planctomycetes and their phenomic and genomic characterization uncovers novel biology.</title>
        <authorList>
            <person name="Wiegand S."/>
            <person name="Jogler M."/>
            <person name="Boedeker C."/>
            <person name="Pinto D."/>
            <person name="Vollmers J."/>
            <person name="Rivas-Marin E."/>
            <person name="Kohn T."/>
            <person name="Peeters S.H."/>
            <person name="Heuer A."/>
            <person name="Rast P."/>
            <person name="Oberbeckmann S."/>
            <person name="Bunk B."/>
            <person name="Jeske O."/>
            <person name="Meyerdierks A."/>
            <person name="Storesund J.E."/>
            <person name="Kallscheuer N."/>
            <person name="Luecker S."/>
            <person name="Lage O.M."/>
            <person name="Pohl T."/>
            <person name="Merkel B.J."/>
            <person name="Hornburger P."/>
            <person name="Mueller R.-W."/>
            <person name="Bruemmer F."/>
            <person name="Labrenz M."/>
            <person name="Spormann A.M."/>
            <person name="Op den Camp H."/>
            <person name="Overmann J."/>
            <person name="Amann R."/>
            <person name="Jetten M.S.M."/>
            <person name="Mascher T."/>
            <person name="Medema M.H."/>
            <person name="Devos D.P."/>
            <person name="Kaster A.-K."/>
            <person name="Ovreas L."/>
            <person name="Rohde M."/>
            <person name="Galperin M.Y."/>
            <person name="Jogler C."/>
        </authorList>
    </citation>
    <scope>NUCLEOTIDE SEQUENCE [LARGE SCALE GENOMIC DNA]</scope>
    <source>
        <strain evidence="4 5">FC18</strain>
    </source>
</reference>
<keyword evidence="1" id="KW-0547">Nucleotide-binding</keyword>
<gene>
    <name evidence="4" type="primary">tcyN</name>
    <name evidence="4" type="ORF">MFFC18_36520</name>
</gene>
<keyword evidence="5" id="KW-1185">Reference proteome</keyword>
<keyword evidence="4" id="KW-0378">Hydrolase</keyword>
<dbReference type="SMART" id="SM00382">
    <property type="entry name" value="AAA"/>
    <property type="match status" value="1"/>
</dbReference>
<protein>
    <submittedName>
        <fullName evidence="4">L-cystine import ATP-binding protein TcyN</fullName>
        <ecNumber evidence="4">3.6.3.-</ecNumber>
    </submittedName>
</protein>
<dbReference type="EMBL" id="CP042912">
    <property type="protein sequence ID" value="QEG23750.1"/>
    <property type="molecule type" value="Genomic_DNA"/>
</dbReference>
<evidence type="ECO:0000313" key="5">
    <source>
        <dbReference type="Proteomes" id="UP000322214"/>
    </source>
</evidence>
<dbReference type="InterPro" id="IPR027417">
    <property type="entry name" value="P-loop_NTPase"/>
</dbReference>
<dbReference type="SUPFAM" id="SSF52540">
    <property type="entry name" value="P-loop containing nucleoside triphosphate hydrolases"/>
    <property type="match status" value="1"/>
</dbReference>
<dbReference type="Proteomes" id="UP000322214">
    <property type="component" value="Chromosome"/>
</dbReference>
<dbReference type="RefSeq" id="WP_075086341.1">
    <property type="nucleotide sequence ID" value="NZ_CP042912.1"/>
</dbReference>
<dbReference type="OrthoDB" id="9785080at2"/>
<evidence type="ECO:0000313" key="4">
    <source>
        <dbReference type="EMBL" id="QEG23750.1"/>
    </source>
</evidence>
<keyword evidence="2 4" id="KW-0067">ATP-binding</keyword>
<dbReference type="GO" id="GO:0005524">
    <property type="term" value="F:ATP binding"/>
    <property type="evidence" value="ECO:0007669"/>
    <property type="project" value="UniProtKB-KW"/>
</dbReference>
<dbReference type="PANTHER" id="PTHR43119:SF1">
    <property type="entry name" value="ABC TRANSPORTER DOMAIN-CONTAINING PROTEIN"/>
    <property type="match status" value="1"/>
</dbReference>
<sequence>MSLIAHNLGIAFDGTWIFRNVSLTVESGNRVALVGPSGSGKSLLLKSLAMLQSVDEGYVEWQREKISGSRVPGFRGEVMYVPQRSADSDGTVEDFLSTPFSFAAHADKTFDRSVALKQIQQLGRGDKFLAKSQRELSGGERQIAAIVRALILAPSLLLLDEPTSAMDGETAAAAEALIDAWCDGEPSRSTVWVTHDRQQAQRVSERVVEMNQLESTT</sequence>
<dbReference type="GO" id="GO:0016887">
    <property type="term" value="F:ATP hydrolysis activity"/>
    <property type="evidence" value="ECO:0007669"/>
    <property type="project" value="InterPro"/>
</dbReference>
<dbReference type="AlphaFoldDB" id="A0A5B9PEZ9"/>
<dbReference type="Pfam" id="PF00005">
    <property type="entry name" value="ABC_tran"/>
    <property type="match status" value="1"/>
</dbReference>
<dbReference type="PROSITE" id="PS50893">
    <property type="entry name" value="ABC_TRANSPORTER_2"/>
    <property type="match status" value="1"/>
</dbReference>
<evidence type="ECO:0000256" key="1">
    <source>
        <dbReference type="ARBA" id="ARBA00022741"/>
    </source>
</evidence>
<accession>A0A5B9PEZ9</accession>
<evidence type="ECO:0000256" key="2">
    <source>
        <dbReference type="ARBA" id="ARBA00022840"/>
    </source>
</evidence>
<feature type="domain" description="ABC transporter" evidence="3">
    <location>
        <begin position="3"/>
        <end position="217"/>
    </location>
</feature>
<dbReference type="Gene3D" id="3.40.50.300">
    <property type="entry name" value="P-loop containing nucleotide triphosphate hydrolases"/>
    <property type="match status" value="1"/>
</dbReference>
<dbReference type="EC" id="3.6.3.-" evidence="4"/>
<dbReference type="InterPro" id="IPR003439">
    <property type="entry name" value="ABC_transporter-like_ATP-bd"/>
</dbReference>
<dbReference type="PANTHER" id="PTHR43119">
    <property type="entry name" value="ABC TRANSPORT PROTEIN ATP-BINDING COMPONENT-RELATED"/>
    <property type="match status" value="1"/>
</dbReference>
<dbReference type="InterPro" id="IPR003593">
    <property type="entry name" value="AAA+_ATPase"/>
</dbReference>